<organism evidence="3 4">
    <name type="scientific">Cutibacterium granulosum</name>
    <dbReference type="NCBI Taxonomy" id="33011"/>
    <lineage>
        <taxon>Bacteria</taxon>
        <taxon>Bacillati</taxon>
        <taxon>Actinomycetota</taxon>
        <taxon>Actinomycetes</taxon>
        <taxon>Propionibacteriales</taxon>
        <taxon>Propionibacteriaceae</taxon>
        <taxon>Cutibacterium</taxon>
    </lineage>
</organism>
<reference evidence="3 4" key="1">
    <citation type="submission" date="2017-06" db="EMBL/GenBank/DDBJ databases">
        <authorList>
            <consortium name="Pathogen Informatics"/>
        </authorList>
    </citation>
    <scope>NUCLEOTIDE SEQUENCE [LARGE SCALE GENOMIC DNA]</scope>
    <source>
        <strain evidence="3 4">NCTC11865</strain>
    </source>
</reference>
<dbReference type="EMBL" id="LT906441">
    <property type="protein sequence ID" value="SNV39544.1"/>
    <property type="molecule type" value="Genomic_DNA"/>
</dbReference>
<feature type="transmembrane region" description="Helical" evidence="2">
    <location>
        <begin position="33"/>
        <end position="53"/>
    </location>
</feature>
<evidence type="ECO:0000256" key="1">
    <source>
        <dbReference type="SAM" id="MobiDB-lite"/>
    </source>
</evidence>
<evidence type="ECO:0000313" key="3">
    <source>
        <dbReference type="EMBL" id="SNV39544.1"/>
    </source>
</evidence>
<gene>
    <name evidence="3" type="ORF">SAMEA4412665_01783</name>
</gene>
<proteinExistence type="predicted"/>
<evidence type="ECO:0008006" key="5">
    <source>
        <dbReference type="Google" id="ProtNLM"/>
    </source>
</evidence>
<sequence length="157" mass="16512">MSAEYAPTPSRQRSGPVRILRGLPQTAARTSTLPFIVAMAVILAVGIVAALVLNTQIQDQSVRISQQNTRIAELSHQESALSAQVDRLRSPAHLQVAAQELGMVPNPYPVFVDLRSGKIVGKATPVVGDEVPGVTGSSRQAKLVVPDAKSGSGAAQR</sequence>
<dbReference type="AlphaFoldDB" id="A0A239X0S4"/>
<dbReference type="KEGG" id="cgrn:4412665_01783"/>
<evidence type="ECO:0000256" key="2">
    <source>
        <dbReference type="SAM" id="Phobius"/>
    </source>
</evidence>
<keyword evidence="2" id="KW-1133">Transmembrane helix</keyword>
<feature type="region of interest" description="Disordered" evidence="1">
    <location>
        <begin position="132"/>
        <end position="157"/>
    </location>
</feature>
<name>A0A239X0S4_9ACTN</name>
<dbReference type="RefSeq" id="WP_065860470.1">
    <property type="nucleotide sequence ID" value="NZ_JAWMSG010000043.1"/>
</dbReference>
<dbReference type="eggNOG" id="COG2919">
    <property type="taxonomic scope" value="Bacteria"/>
</dbReference>
<protein>
    <recommendedName>
        <fullName evidence="5">Cell division protein FtsL</fullName>
    </recommendedName>
</protein>
<accession>A0A239X0S4</accession>
<keyword evidence="2" id="KW-0472">Membrane</keyword>
<evidence type="ECO:0000313" key="4">
    <source>
        <dbReference type="Proteomes" id="UP000215332"/>
    </source>
</evidence>
<dbReference type="Proteomes" id="UP000215332">
    <property type="component" value="Chromosome 1"/>
</dbReference>
<keyword evidence="2" id="KW-0812">Transmembrane</keyword>